<dbReference type="Proteomes" id="UP000800094">
    <property type="component" value="Unassembled WGS sequence"/>
</dbReference>
<keyword evidence="10" id="KW-1185">Reference proteome</keyword>
<organism evidence="9 10">
    <name type="scientific">Trematosphaeria pertusa</name>
    <dbReference type="NCBI Taxonomy" id="390896"/>
    <lineage>
        <taxon>Eukaryota</taxon>
        <taxon>Fungi</taxon>
        <taxon>Dikarya</taxon>
        <taxon>Ascomycota</taxon>
        <taxon>Pezizomycotina</taxon>
        <taxon>Dothideomycetes</taxon>
        <taxon>Pleosporomycetidae</taxon>
        <taxon>Pleosporales</taxon>
        <taxon>Massarineae</taxon>
        <taxon>Trematosphaeriaceae</taxon>
        <taxon>Trematosphaeria</taxon>
    </lineage>
</organism>
<dbReference type="InterPro" id="IPR001680">
    <property type="entry name" value="WD40_rpt"/>
</dbReference>
<evidence type="ECO:0000313" key="9">
    <source>
        <dbReference type="EMBL" id="KAF2252767.1"/>
    </source>
</evidence>
<evidence type="ECO:0000256" key="5">
    <source>
        <dbReference type="ARBA" id="ARBA00023242"/>
    </source>
</evidence>
<dbReference type="PANTHER" id="PTHR16288">
    <property type="entry name" value="WD40 REPEAT PROTEIN 4"/>
    <property type="match status" value="1"/>
</dbReference>
<dbReference type="RefSeq" id="XP_033687771.1">
    <property type="nucleotide sequence ID" value="XM_033823365.1"/>
</dbReference>
<evidence type="ECO:0000256" key="1">
    <source>
        <dbReference type="ARBA" id="ARBA00004123"/>
    </source>
</evidence>
<protein>
    <submittedName>
        <fullName evidence="9">tRNA methyltransferas-like protein</fullName>
    </submittedName>
</protein>
<reference evidence="9" key="1">
    <citation type="journal article" date="2020" name="Stud. Mycol.">
        <title>101 Dothideomycetes genomes: a test case for predicting lifestyles and emergence of pathogens.</title>
        <authorList>
            <person name="Haridas S."/>
            <person name="Albert R."/>
            <person name="Binder M."/>
            <person name="Bloem J."/>
            <person name="Labutti K."/>
            <person name="Salamov A."/>
            <person name="Andreopoulos B."/>
            <person name="Baker S."/>
            <person name="Barry K."/>
            <person name="Bills G."/>
            <person name="Bluhm B."/>
            <person name="Cannon C."/>
            <person name="Castanera R."/>
            <person name="Culley D."/>
            <person name="Daum C."/>
            <person name="Ezra D."/>
            <person name="Gonzalez J."/>
            <person name="Henrissat B."/>
            <person name="Kuo A."/>
            <person name="Liang C."/>
            <person name="Lipzen A."/>
            <person name="Lutzoni F."/>
            <person name="Magnuson J."/>
            <person name="Mondo S."/>
            <person name="Nolan M."/>
            <person name="Ohm R."/>
            <person name="Pangilinan J."/>
            <person name="Park H.-J."/>
            <person name="Ramirez L."/>
            <person name="Alfaro M."/>
            <person name="Sun H."/>
            <person name="Tritt A."/>
            <person name="Yoshinaga Y."/>
            <person name="Zwiers L.-H."/>
            <person name="Turgeon B."/>
            <person name="Goodwin S."/>
            <person name="Spatafora J."/>
            <person name="Crous P."/>
            <person name="Grigoriev I."/>
        </authorList>
    </citation>
    <scope>NUCLEOTIDE SEQUENCE</scope>
    <source>
        <strain evidence="9">CBS 122368</strain>
    </source>
</reference>
<dbReference type="GO" id="GO:0005829">
    <property type="term" value="C:cytosol"/>
    <property type="evidence" value="ECO:0007669"/>
    <property type="project" value="TreeGrafter"/>
</dbReference>
<comment type="pathway">
    <text evidence="6">tRNA modification; N(7)-methylguanine-tRNA biosynthesis.</text>
</comment>
<comment type="similarity">
    <text evidence="6">Belongs to the WD repeat TRM82 family.</text>
</comment>
<dbReference type="HAMAP" id="MF_03056">
    <property type="entry name" value="TRM82"/>
    <property type="match status" value="1"/>
</dbReference>
<dbReference type="InterPro" id="IPR015943">
    <property type="entry name" value="WD40/YVTN_repeat-like_dom_sf"/>
</dbReference>
<evidence type="ECO:0000313" key="10">
    <source>
        <dbReference type="Proteomes" id="UP000800094"/>
    </source>
</evidence>
<evidence type="ECO:0000256" key="8">
    <source>
        <dbReference type="SAM" id="MobiDB-lite"/>
    </source>
</evidence>
<feature type="repeat" description="WD" evidence="7">
    <location>
        <begin position="262"/>
        <end position="302"/>
    </location>
</feature>
<evidence type="ECO:0000256" key="6">
    <source>
        <dbReference type="HAMAP-Rule" id="MF_03056"/>
    </source>
</evidence>
<dbReference type="EMBL" id="ML987191">
    <property type="protein sequence ID" value="KAF2252767.1"/>
    <property type="molecule type" value="Genomic_DNA"/>
</dbReference>
<evidence type="ECO:0000256" key="2">
    <source>
        <dbReference type="ARBA" id="ARBA00022574"/>
    </source>
</evidence>
<accession>A0A6A6IRH4</accession>
<keyword evidence="3 6" id="KW-0819">tRNA processing</keyword>
<feature type="region of interest" description="Disordered" evidence="8">
    <location>
        <begin position="43"/>
        <end position="71"/>
    </location>
</feature>
<keyword evidence="5 6" id="KW-0539">Nucleus</keyword>
<dbReference type="InterPro" id="IPR028884">
    <property type="entry name" value="Trm82"/>
</dbReference>
<comment type="subcellular location">
    <subcellularLocation>
        <location evidence="1 6">Nucleus</location>
    </subcellularLocation>
</comment>
<dbReference type="OrthoDB" id="339900at2759"/>
<evidence type="ECO:0000256" key="3">
    <source>
        <dbReference type="ARBA" id="ARBA00022694"/>
    </source>
</evidence>
<dbReference type="Gene3D" id="2.130.10.10">
    <property type="entry name" value="YVTN repeat-like/Quinoprotein amine dehydrogenase"/>
    <property type="match status" value="2"/>
</dbReference>
<dbReference type="InterPro" id="IPR036322">
    <property type="entry name" value="WD40_repeat_dom_sf"/>
</dbReference>
<dbReference type="Pfam" id="PF00400">
    <property type="entry name" value="WD40"/>
    <property type="match status" value="1"/>
</dbReference>
<dbReference type="AlphaFoldDB" id="A0A6A6IRH4"/>
<gene>
    <name evidence="9" type="ORF">BU26DRAFT_420497</name>
</gene>
<sequence>MMLPYQCIIAACDRYEAGGNEWILFGVSGSRLVAQSSTGATSIWPAEEHPIEEPSPENEEQEPPEKRVKLSPPLEQKSNFSILRLSNDKKYLVAVTAEDKCIRVFRVDSEGRLQQLIQRCMTRRPCSIALTSDDSTVLCADKFGDVYALPLLPSPEDDQISTPPSEKIEQKKFVPSASLLTVHSGRNRKVLEEQMKQAEKGPSQSKETPKFKHDLLLGHVSMLTDIAYAAVDSRSYIITADRDEHIRISRGPPQAHIIEGFCYGHEEFVSRLCLTSSGRLVSGGGDAHLYVWDWSSYQLLETLPIRDTVLDYYRGHSQLALLLPQDTQAFKTAVCGIWTVPYGGSEGDEVLVACEGVPAIVSFKLGSSATIGTVLPLAGNALDVAFIYARGSSCTAVVSIDHLHRPGSTTEIREDEAMSRLQCFAYQQDGQWAEDGSIVEALEWFNRRAAGEPEAGSDGRAGGGDTVDEKATRDILYGMEKLRKRPGAED</sequence>
<dbReference type="GO" id="GO:0106004">
    <property type="term" value="P:tRNA (guanine-N7)-methylation"/>
    <property type="evidence" value="ECO:0007669"/>
    <property type="project" value="UniProtKB-UniRule"/>
</dbReference>
<proteinExistence type="inferred from homology"/>
<feature type="region of interest" description="Disordered" evidence="8">
    <location>
        <begin position="450"/>
        <end position="472"/>
    </location>
</feature>
<keyword evidence="4 6" id="KW-0677">Repeat</keyword>
<dbReference type="SUPFAM" id="SSF50978">
    <property type="entry name" value="WD40 repeat-like"/>
    <property type="match status" value="1"/>
</dbReference>
<comment type="function">
    <text evidence="6">Required for the formation of N(7)-methylguanine at position 46 (m7G46) in tRNA. In the complex, it is required to stabilize and induce conformational changes of the catalytic subunit.</text>
</comment>
<dbReference type="GO" id="GO:0043527">
    <property type="term" value="C:tRNA methyltransferase complex"/>
    <property type="evidence" value="ECO:0007669"/>
    <property type="project" value="TreeGrafter"/>
</dbReference>
<dbReference type="GO" id="GO:0005634">
    <property type="term" value="C:nucleus"/>
    <property type="evidence" value="ECO:0007669"/>
    <property type="project" value="UniProtKB-SubCell"/>
</dbReference>
<dbReference type="UniPathway" id="UPA00989"/>
<dbReference type="SMART" id="SM00320">
    <property type="entry name" value="WD40"/>
    <property type="match status" value="3"/>
</dbReference>
<evidence type="ECO:0000256" key="4">
    <source>
        <dbReference type="ARBA" id="ARBA00022737"/>
    </source>
</evidence>
<evidence type="ECO:0000256" key="7">
    <source>
        <dbReference type="PROSITE-ProRule" id="PRU00221"/>
    </source>
</evidence>
<dbReference type="PANTHER" id="PTHR16288:SF0">
    <property type="entry name" value="TRNA (GUANINE-N(7)-)-METHYLTRANSFERASE NON-CATALYTIC SUBUNIT WDR4"/>
    <property type="match status" value="1"/>
</dbReference>
<keyword evidence="2 6" id="KW-0853">WD repeat</keyword>
<name>A0A6A6IRH4_9PLEO</name>
<dbReference type="PROSITE" id="PS50082">
    <property type="entry name" value="WD_REPEATS_2"/>
    <property type="match status" value="1"/>
</dbReference>
<dbReference type="GeneID" id="54576695"/>